<accession>C1LFG7</accession>
<dbReference type="InterPro" id="IPR011990">
    <property type="entry name" value="TPR-like_helical_dom_sf"/>
</dbReference>
<organism evidence="1">
    <name type="scientific">Schistosoma japonicum</name>
    <name type="common">Blood fluke</name>
    <dbReference type="NCBI Taxonomy" id="6182"/>
    <lineage>
        <taxon>Eukaryota</taxon>
        <taxon>Metazoa</taxon>
        <taxon>Spiralia</taxon>
        <taxon>Lophotrochozoa</taxon>
        <taxon>Platyhelminthes</taxon>
        <taxon>Trematoda</taxon>
        <taxon>Digenea</taxon>
        <taxon>Strigeidida</taxon>
        <taxon>Schistosomatoidea</taxon>
        <taxon>Schistosomatidae</taxon>
        <taxon>Schistosoma</taxon>
    </lineage>
</organism>
<evidence type="ECO:0000313" key="1">
    <source>
        <dbReference type="EMBL" id="CAX73445.1"/>
    </source>
</evidence>
<sequence length="313" mass="36267">MDPSLNYPLIFKSLSRDAKTKLGEVNKHNEQATDYACLAKSLAVQECYELAGVFLLGKARCEFSARNAISEASTLFSAAKYFLQADDKYTSMNCINYEDNLNCAIFCLLRSARIYELNELFTLATNVYIYLSDSLMRRCKFHQAICYLKHSIEIISKDILLSLELYKRLSYCQLYLHDWASSLNTFITIQHLVEKEFKFKHRIRLICIYISGVHLKYFVYYSFYSPSYQLRSLDSSGYSVQQYDVLNCEKGEDLKSVYMDADLFILLQSLVLAHQSKDIVEVESLSVMLQSFVNLEQRELINLIVREMVMDAS</sequence>
<dbReference type="GO" id="GO:0005769">
    <property type="term" value="C:early endosome"/>
    <property type="evidence" value="ECO:0007669"/>
    <property type="project" value="TreeGrafter"/>
</dbReference>
<protein>
    <submittedName>
        <fullName evidence="1">F8a1 protein</fullName>
    </submittedName>
</protein>
<dbReference type="EMBL" id="FN317715">
    <property type="protein sequence ID" value="CAX73445.1"/>
    <property type="molecule type" value="mRNA"/>
</dbReference>
<dbReference type="InterPro" id="IPR039494">
    <property type="entry name" value="F8A"/>
</dbReference>
<dbReference type="GO" id="GO:0099518">
    <property type="term" value="P:vesicle cytoskeletal trafficking"/>
    <property type="evidence" value="ECO:0007669"/>
    <property type="project" value="TreeGrafter"/>
</dbReference>
<reference evidence="1" key="1">
    <citation type="journal article" date="2009" name="Nature">
        <title>The Schistosoma japonicum genome reveals features of host-parasite interplay.</title>
        <authorList>
            <person name="Liu F."/>
            <person name="Zhou Y."/>
            <person name="Wang Z.Q."/>
            <person name="Lu G."/>
            <person name="Zheng H."/>
            <person name="Brindley P.J."/>
            <person name="McManus D.P."/>
            <person name="Blair D."/>
            <person name="Zhang Q.H."/>
            <person name="Zhong Y."/>
            <person name="Wang S."/>
            <person name="Han Z.G."/>
            <person name="Chen Z."/>
        </authorList>
    </citation>
    <scope>NUCLEOTIDE SEQUENCE</scope>
    <source>
        <strain evidence="1">Anhui</strain>
    </source>
</reference>
<dbReference type="PANTHER" id="PTHR16797:SF4">
    <property type="entry name" value="40-KDA HUNTINGTIN-ASSOCIATED PROTEIN"/>
    <property type="match status" value="1"/>
</dbReference>
<dbReference type="AlphaFoldDB" id="C1LFG7"/>
<dbReference type="SUPFAM" id="SSF48452">
    <property type="entry name" value="TPR-like"/>
    <property type="match status" value="1"/>
</dbReference>
<name>C1LFG7_SCHJA</name>
<dbReference type="PANTHER" id="PTHR16797">
    <property type="entry name" value="FACTOR VIII-ASSOCIATED GENE 1"/>
    <property type="match status" value="1"/>
</dbReference>
<reference evidence="1" key="2">
    <citation type="submission" date="2009-03" db="EMBL/GenBank/DDBJ databases">
        <authorList>
            <person name="Gang L."/>
        </authorList>
    </citation>
    <scope>NUCLEOTIDE SEQUENCE</scope>
    <source>
        <strain evidence="1">Anhui</strain>
    </source>
</reference>
<proteinExistence type="evidence at transcript level"/>